<dbReference type="PROSITE" id="PS50280">
    <property type="entry name" value="SET"/>
    <property type="match status" value="1"/>
</dbReference>
<dbReference type="GO" id="GO:0016279">
    <property type="term" value="F:protein-lysine N-methyltransferase activity"/>
    <property type="evidence" value="ECO:0007669"/>
    <property type="project" value="TreeGrafter"/>
</dbReference>
<keyword evidence="4 7" id="KW-0808">Transferase</keyword>
<comment type="subcellular location">
    <subcellularLocation>
        <location evidence="1">Cytoplasm</location>
    </subcellularLocation>
</comment>
<proteinExistence type="inferred from homology"/>
<keyword evidence="3 7" id="KW-0489">Methyltransferase</keyword>
<feature type="compositionally biased region" description="Acidic residues" evidence="8">
    <location>
        <begin position="565"/>
        <end position="574"/>
    </location>
</feature>
<dbReference type="SUPFAM" id="SSF82199">
    <property type="entry name" value="SET domain"/>
    <property type="match status" value="1"/>
</dbReference>
<gene>
    <name evidence="10" type="primary">105312696</name>
</gene>
<dbReference type="Gene3D" id="3.90.1420.10">
    <property type="entry name" value="Rubisco LSMT, substrate-binding domain"/>
    <property type="match status" value="1"/>
</dbReference>
<evidence type="ECO:0000256" key="4">
    <source>
        <dbReference type="ARBA" id="ARBA00022679"/>
    </source>
</evidence>
<dbReference type="PANTHER" id="PTHR13271:SF47">
    <property type="entry name" value="ACTIN-HISTIDINE N-METHYLTRANSFERASE"/>
    <property type="match status" value="1"/>
</dbReference>
<feature type="region of interest" description="Disordered" evidence="8">
    <location>
        <begin position="512"/>
        <end position="574"/>
    </location>
</feature>
<evidence type="ECO:0000256" key="6">
    <source>
        <dbReference type="ARBA" id="ARBA00023203"/>
    </source>
</evidence>
<comment type="similarity">
    <text evidence="7">Belongs to the class V-like SAM-binding methyltransferase superfamily. SETD3 actin-histidine methyltransferase family.</text>
</comment>
<dbReference type="InterPro" id="IPR036464">
    <property type="entry name" value="Rubisco_LSMT_subst-bd_sf"/>
</dbReference>
<dbReference type="Pfam" id="PF09273">
    <property type="entry name" value="Rubis-subs-bind"/>
    <property type="match status" value="1"/>
</dbReference>
<feature type="domain" description="SET" evidence="9">
    <location>
        <begin position="99"/>
        <end position="325"/>
    </location>
</feature>
<dbReference type="STRING" id="400682.A0A1X7UXZ7"/>
<evidence type="ECO:0000259" key="9">
    <source>
        <dbReference type="PROSITE" id="PS50280"/>
    </source>
</evidence>
<feature type="compositionally biased region" description="Basic and acidic residues" evidence="8">
    <location>
        <begin position="512"/>
        <end position="529"/>
    </location>
</feature>
<dbReference type="InterPro" id="IPR015353">
    <property type="entry name" value="Rubisco_LSMT_subst-bd"/>
</dbReference>
<evidence type="ECO:0000256" key="3">
    <source>
        <dbReference type="ARBA" id="ARBA00022603"/>
    </source>
</evidence>
<dbReference type="Proteomes" id="UP000007879">
    <property type="component" value="Unassembled WGS sequence"/>
</dbReference>
<sequence>MGKKSRKQQESEAKQKLCHALSDKGVVRLIDSLLERTSKFSPGSTANPNASTWEEYDAIVKLVHAIEQRQGPSPMPLPPRKDSVDEFVTWLTSNGAKFEKVEIMECPGAMGYGLRARTSIKEEDKVLEIPNSLFFSKEKVMSVEMEGLVRLEPLLSAMPNLVLALLLLNERYSLSSFWKPYINVLPNSFNLPLFFNKEDLLELQGSPVLMECISQVRNIARLYAILHKQLRAFSNFSLPICTVGFHLIDFKWAVSCVMSRQNKVPVSRSLSHLYKENQLVLIPLWDMANHTQGRILSDFDTDTQACISYSMSDLSPGDEFRIFYGPRGNGDMILNQGFAVEDNEYDYVKIWIGVSSASNDCIKRMVKRLRFTMLSTFSVAQGDSPFNEELIAFVRLLTTPEEEMKKWEEEKRTDEQIKEILNRKAWVQGDQRVMEFLEKRCQLLQLPYKTTIEEDKELLASDRVTGRTRNSIILRLMEKLILKNASEVAASLKAKLEGDGVEEIAWKGTNDAKKLKKDDDKLEETKDEGVTASTENGKLENGKMEEIMKIEETELPLKESKNTDDAEQEEADSK</sequence>
<dbReference type="PANTHER" id="PTHR13271">
    <property type="entry name" value="UNCHARACTERIZED PUTATIVE METHYLTRANSFERASE"/>
    <property type="match status" value="1"/>
</dbReference>
<dbReference type="GO" id="GO:0003779">
    <property type="term" value="F:actin binding"/>
    <property type="evidence" value="ECO:0007669"/>
    <property type="project" value="UniProtKB-KW"/>
</dbReference>
<evidence type="ECO:0000313" key="11">
    <source>
        <dbReference type="Proteomes" id="UP000007879"/>
    </source>
</evidence>
<dbReference type="OMA" id="QHIDGIF"/>
<dbReference type="FunCoup" id="A0A1X7UXZ7">
    <property type="interactions" value="345"/>
</dbReference>
<reference evidence="10" key="2">
    <citation type="submission" date="2017-05" db="UniProtKB">
        <authorList>
            <consortium name="EnsemblMetazoa"/>
        </authorList>
    </citation>
    <scope>IDENTIFICATION</scope>
</reference>
<accession>A0A1X7UXZ7</accession>
<dbReference type="Gene3D" id="3.90.1410.10">
    <property type="entry name" value="set domain protein methyltransferase, domain 1"/>
    <property type="match status" value="1"/>
</dbReference>
<keyword evidence="11" id="KW-1185">Reference proteome</keyword>
<evidence type="ECO:0000256" key="5">
    <source>
        <dbReference type="ARBA" id="ARBA00022691"/>
    </source>
</evidence>
<dbReference type="InterPro" id="IPR025785">
    <property type="entry name" value="SETD3"/>
</dbReference>
<name>A0A1X7UXZ7_AMPQE</name>
<dbReference type="CDD" id="cd19176">
    <property type="entry name" value="SET_SETD3"/>
    <property type="match status" value="1"/>
</dbReference>
<evidence type="ECO:0000256" key="1">
    <source>
        <dbReference type="ARBA" id="ARBA00004496"/>
    </source>
</evidence>
<protein>
    <recommendedName>
        <fullName evidence="7">protein-histidine N-methyltransferase</fullName>
        <ecNumber evidence="7">2.1.1.85</ecNumber>
    </recommendedName>
</protein>
<dbReference type="eggNOG" id="KOG1337">
    <property type="taxonomic scope" value="Eukaryota"/>
</dbReference>
<evidence type="ECO:0000256" key="8">
    <source>
        <dbReference type="SAM" id="MobiDB-lite"/>
    </source>
</evidence>
<keyword evidence="2" id="KW-0963">Cytoplasm</keyword>
<dbReference type="EnsemblMetazoa" id="XM_011405548.2">
    <property type="protein sequence ID" value="XP_011403850.1"/>
    <property type="gene ID" value="LOC105312696"/>
</dbReference>
<comment type="catalytic activity">
    <reaction evidence="7">
        <text>L-histidyl-[protein] + S-adenosyl-L-methionine = N(tele)-methyl-L-histidyl-[protein] + S-adenosyl-L-homocysteine + H(+)</text>
        <dbReference type="Rhea" id="RHEA:19369"/>
        <dbReference type="Rhea" id="RHEA-COMP:9745"/>
        <dbReference type="Rhea" id="RHEA-COMP:11600"/>
        <dbReference type="ChEBI" id="CHEBI:15378"/>
        <dbReference type="ChEBI" id="CHEBI:16367"/>
        <dbReference type="ChEBI" id="CHEBI:29979"/>
        <dbReference type="ChEBI" id="CHEBI:57856"/>
        <dbReference type="ChEBI" id="CHEBI:59789"/>
        <dbReference type="EC" id="2.1.1.85"/>
    </reaction>
</comment>
<dbReference type="InterPro" id="IPR044428">
    <property type="entry name" value="SETD3_SET"/>
</dbReference>
<organism evidence="10">
    <name type="scientific">Amphimedon queenslandica</name>
    <name type="common">Sponge</name>
    <dbReference type="NCBI Taxonomy" id="400682"/>
    <lineage>
        <taxon>Eukaryota</taxon>
        <taxon>Metazoa</taxon>
        <taxon>Porifera</taxon>
        <taxon>Demospongiae</taxon>
        <taxon>Heteroscleromorpha</taxon>
        <taxon>Haplosclerida</taxon>
        <taxon>Niphatidae</taxon>
        <taxon>Amphimedon</taxon>
    </lineage>
</organism>
<dbReference type="InterPro" id="IPR001214">
    <property type="entry name" value="SET_dom"/>
</dbReference>
<dbReference type="InterPro" id="IPR046341">
    <property type="entry name" value="SET_dom_sf"/>
</dbReference>
<reference evidence="11" key="1">
    <citation type="journal article" date="2010" name="Nature">
        <title>The Amphimedon queenslandica genome and the evolution of animal complexity.</title>
        <authorList>
            <person name="Srivastava M."/>
            <person name="Simakov O."/>
            <person name="Chapman J."/>
            <person name="Fahey B."/>
            <person name="Gauthier M.E."/>
            <person name="Mitros T."/>
            <person name="Richards G.S."/>
            <person name="Conaco C."/>
            <person name="Dacre M."/>
            <person name="Hellsten U."/>
            <person name="Larroux C."/>
            <person name="Putnam N.H."/>
            <person name="Stanke M."/>
            <person name="Adamska M."/>
            <person name="Darling A."/>
            <person name="Degnan S.M."/>
            <person name="Oakley T.H."/>
            <person name="Plachetzki D.C."/>
            <person name="Zhai Y."/>
            <person name="Adamski M."/>
            <person name="Calcino A."/>
            <person name="Cummins S.F."/>
            <person name="Goodstein D.M."/>
            <person name="Harris C."/>
            <person name="Jackson D.J."/>
            <person name="Leys S.P."/>
            <person name="Shu S."/>
            <person name="Woodcroft B.J."/>
            <person name="Vervoort M."/>
            <person name="Kosik K.S."/>
            <person name="Manning G."/>
            <person name="Degnan B.M."/>
            <person name="Rokhsar D.S."/>
        </authorList>
    </citation>
    <scope>NUCLEOTIDE SEQUENCE [LARGE SCALE GENOMIC DNA]</scope>
</reference>
<dbReference type="GO" id="GO:0005737">
    <property type="term" value="C:cytoplasm"/>
    <property type="evidence" value="ECO:0007669"/>
    <property type="project" value="UniProtKB-SubCell"/>
</dbReference>
<dbReference type="EnsemblMetazoa" id="Aqu2.1.32237_001">
    <property type="protein sequence ID" value="Aqu2.1.32237_001"/>
    <property type="gene ID" value="Aqu2.1.32237"/>
</dbReference>
<dbReference type="SUPFAM" id="SSF81822">
    <property type="entry name" value="RuBisCo LSMT C-terminal, substrate-binding domain"/>
    <property type="match status" value="1"/>
</dbReference>
<feature type="compositionally biased region" description="Basic and acidic residues" evidence="8">
    <location>
        <begin position="537"/>
        <end position="564"/>
    </location>
</feature>
<dbReference type="InterPro" id="IPR050600">
    <property type="entry name" value="SETD3_SETD6_MTase"/>
</dbReference>
<dbReference type="GO" id="GO:0032259">
    <property type="term" value="P:methylation"/>
    <property type="evidence" value="ECO:0007669"/>
    <property type="project" value="UniProtKB-KW"/>
</dbReference>
<evidence type="ECO:0000256" key="2">
    <source>
        <dbReference type="ARBA" id="ARBA00022490"/>
    </source>
</evidence>
<dbReference type="EC" id="2.1.1.85" evidence="7"/>
<dbReference type="AlphaFoldDB" id="A0A1X7UXZ7"/>
<dbReference type="PROSITE" id="PS51565">
    <property type="entry name" value="SAM_MT85_SETD3"/>
    <property type="match status" value="1"/>
</dbReference>
<keyword evidence="6" id="KW-0009">Actin-binding</keyword>
<keyword evidence="5 7" id="KW-0949">S-adenosyl-L-methionine</keyword>
<dbReference type="OrthoDB" id="441812at2759"/>
<evidence type="ECO:0000313" key="10">
    <source>
        <dbReference type="EnsemblMetazoa" id="Aqu2.1.32237_001"/>
    </source>
</evidence>
<dbReference type="KEGG" id="aqu:105312696"/>
<evidence type="ECO:0000256" key="7">
    <source>
        <dbReference type="PROSITE-ProRule" id="PRU00898"/>
    </source>
</evidence>
<dbReference type="InParanoid" id="A0A1X7UXZ7"/>
<dbReference type="GO" id="GO:0018064">
    <property type="term" value="F:protein-L-histidine N-tele-methyltransferase activity"/>
    <property type="evidence" value="ECO:0007669"/>
    <property type="project" value="UniProtKB-EC"/>
</dbReference>